<dbReference type="PANTHER" id="PTHR11695:SF294">
    <property type="entry name" value="RETICULON-4-INTERACTING PROTEIN 1, MITOCHONDRIAL"/>
    <property type="match status" value="1"/>
</dbReference>
<dbReference type="GO" id="GO:0005739">
    <property type="term" value="C:mitochondrion"/>
    <property type="evidence" value="ECO:0007669"/>
    <property type="project" value="TreeGrafter"/>
</dbReference>
<dbReference type="HOGENOM" id="CLU_026673_3_3_1"/>
<reference evidence="2 3" key="1">
    <citation type="journal article" date="2012" name="Science">
        <title>The Paleozoic origin of enzymatic lignin decomposition reconstructed from 31 fungal genomes.</title>
        <authorList>
            <person name="Floudas D."/>
            <person name="Binder M."/>
            <person name="Riley R."/>
            <person name="Barry K."/>
            <person name="Blanchette R.A."/>
            <person name="Henrissat B."/>
            <person name="Martinez A.T."/>
            <person name="Otillar R."/>
            <person name="Spatafora J.W."/>
            <person name="Yadav J.S."/>
            <person name="Aerts A."/>
            <person name="Benoit I."/>
            <person name="Boyd A."/>
            <person name="Carlson A."/>
            <person name="Copeland A."/>
            <person name="Coutinho P.M."/>
            <person name="de Vries R.P."/>
            <person name="Ferreira P."/>
            <person name="Findley K."/>
            <person name="Foster B."/>
            <person name="Gaskell J."/>
            <person name="Glotzer D."/>
            <person name="Gorecki P."/>
            <person name="Heitman J."/>
            <person name="Hesse C."/>
            <person name="Hori C."/>
            <person name="Igarashi K."/>
            <person name="Jurgens J.A."/>
            <person name="Kallen N."/>
            <person name="Kersten P."/>
            <person name="Kohler A."/>
            <person name="Kuees U."/>
            <person name="Kumar T.K.A."/>
            <person name="Kuo A."/>
            <person name="LaButti K."/>
            <person name="Larrondo L.F."/>
            <person name="Lindquist E."/>
            <person name="Ling A."/>
            <person name="Lombard V."/>
            <person name="Lucas S."/>
            <person name="Lundell T."/>
            <person name="Martin R."/>
            <person name="McLaughlin D.J."/>
            <person name="Morgenstern I."/>
            <person name="Morin E."/>
            <person name="Murat C."/>
            <person name="Nagy L.G."/>
            <person name="Nolan M."/>
            <person name="Ohm R.A."/>
            <person name="Patyshakuliyeva A."/>
            <person name="Rokas A."/>
            <person name="Ruiz-Duenas F.J."/>
            <person name="Sabat G."/>
            <person name="Salamov A."/>
            <person name="Samejima M."/>
            <person name="Schmutz J."/>
            <person name="Slot J.C."/>
            <person name="St John F."/>
            <person name="Stenlid J."/>
            <person name="Sun H."/>
            <person name="Sun S."/>
            <person name="Syed K."/>
            <person name="Tsang A."/>
            <person name="Wiebenga A."/>
            <person name="Young D."/>
            <person name="Pisabarro A."/>
            <person name="Eastwood D.C."/>
            <person name="Martin F."/>
            <person name="Cullen D."/>
            <person name="Grigoriev I.V."/>
            <person name="Hibbett D.S."/>
        </authorList>
    </citation>
    <scope>NUCLEOTIDE SEQUENCE</scope>
    <source>
        <strain evidence="3">FP-58527</strain>
    </source>
</reference>
<dbReference type="PANTHER" id="PTHR11695">
    <property type="entry name" value="ALCOHOL DEHYDROGENASE RELATED"/>
    <property type="match status" value="1"/>
</dbReference>
<dbReference type="InterPro" id="IPR036291">
    <property type="entry name" value="NAD(P)-bd_dom_sf"/>
</dbReference>
<dbReference type="InParanoid" id="S8FML3"/>
<dbReference type="SUPFAM" id="SSF51735">
    <property type="entry name" value="NAD(P)-binding Rossmann-fold domains"/>
    <property type="match status" value="1"/>
</dbReference>
<dbReference type="EMBL" id="KE504156">
    <property type="protein sequence ID" value="EPS99554.1"/>
    <property type="molecule type" value="Genomic_DNA"/>
</dbReference>
<dbReference type="InterPro" id="IPR020843">
    <property type="entry name" value="ER"/>
</dbReference>
<dbReference type="InterPro" id="IPR050700">
    <property type="entry name" value="YIM1/Zinc_Alcohol_DH_Fams"/>
</dbReference>
<dbReference type="Pfam" id="PF13602">
    <property type="entry name" value="ADH_zinc_N_2"/>
    <property type="match status" value="1"/>
</dbReference>
<accession>S8FML3</accession>
<dbReference type="OrthoDB" id="3509362at2759"/>
<dbReference type="eggNOG" id="KOG1198">
    <property type="taxonomic scope" value="Eukaryota"/>
</dbReference>
<dbReference type="GO" id="GO:0016491">
    <property type="term" value="F:oxidoreductase activity"/>
    <property type="evidence" value="ECO:0007669"/>
    <property type="project" value="InterPro"/>
</dbReference>
<dbReference type="FunCoup" id="S8FML3">
    <property type="interactions" value="317"/>
</dbReference>
<dbReference type="STRING" id="743788.S8FML3"/>
<dbReference type="SUPFAM" id="SSF50129">
    <property type="entry name" value="GroES-like"/>
    <property type="match status" value="1"/>
</dbReference>
<evidence type="ECO:0000259" key="1">
    <source>
        <dbReference type="SMART" id="SM00829"/>
    </source>
</evidence>
<protein>
    <submittedName>
        <fullName evidence="2">NAD-binding protein</fullName>
    </submittedName>
</protein>
<dbReference type="InterPro" id="IPR011032">
    <property type="entry name" value="GroES-like_sf"/>
</dbReference>
<feature type="domain" description="Enoyl reductase (ER)" evidence="1">
    <location>
        <begin position="17"/>
        <end position="335"/>
    </location>
</feature>
<dbReference type="Proteomes" id="UP000015241">
    <property type="component" value="Unassembled WGS sequence"/>
</dbReference>
<name>S8FML3_FOMSC</name>
<dbReference type="Gene3D" id="3.40.50.720">
    <property type="entry name" value="NAD(P)-binding Rossmann-like Domain"/>
    <property type="match status" value="1"/>
</dbReference>
<dbReference type="Gene3D" id="3.90.180.10">
    <property type="entry name" value="Medium-chain alcohol dehydrogenases, catalytic domain"/>
    <property type="match status" value="1"/>
</dbReference>
<dbReference type="InterPro" id="IPR013154">
    <property type="entry name" value="ADH-like_N"/>
</dbReference>
<sequence length="343" mass="37674">MQHQEAWRVLGRGDPWSVLSLDSNIPVPSQLFEGEVLVRIQAAALNPIGYKTMRWPFFSLTRPYIPENDIAGVVIDGNGTALKEGDWVFGWIPLDYAFRTRQGALAQYVRLPATCLVNLPPNVNPVQAAGLTCAAMTAYQALFEVGALRQGQRVFINGASSAVGAFAVQLAKAAGCRVSGSASARNQEFVEGIGVDEFHDYTAAPLHKVLTTTSRYDVLIDAVGLLDTSLYTHSAAYLQPAGIFVSTGPQPRGFDVLGIIRFLWEVFLRPGFLGGTRRAWKMVRVKHKREDLERICQYVAEGKLRPIVDEVYAFEDVHSAYMHLMTGHARGKVVVKVDPAVEG</sequence>
<gene>
    <name evidence="2" type="ORF">FOMPIDRAFT_60904</name>
</gene>
<dbReference type="Pfam" id="PF08240">
    <property type="entry name" value="ADH_N"/>
    <property type="match status" value="1"/>
</dbReference>
<dbReference type="AlphaFoldDB" id="S8FML3"/>
<proteinExistence type="predicted"/>
<dbReference type="CDD" id="cd08267">
    <property type="entry name" value="MDR1"/>
    <property type="match status" value="1"/>
</dbReference>
<keyword evidence="3" id="KW-1185">Reference proteome</keyword>
<dbReference type="SMART" id="SM00829">
    <property type="entry name" value="PKS_ER"/>
    <property type="match status" value="1"/>
</dbReference>
<organism evidence="2 3">
    <name type="scientific">Fomitopsis schrenkii</name>
    <name type="common">Brown rot fungus</name>
    <dbReference type="NCBI Taxonomy" id="2126942"/>
    <lineage>
        <taxon>Eukaryota</taxon>
        <taxon>Fungi</taxon>
        <taxon>Dikarya</taxon>
        <taxon>Basidiomycota</taxon>
        <taxon>Agaricomycotina</taxon>
        <taxon>Agaricomycetes</taxon>
        <taxon>Polyporales</taxon>
        <taxon>Fomitopsis</taxon>
    </lineage>
</organism>
<evidence type="ECO:0000313" key="3">
    <source>
        <dbReference type="Proteomes" id="UP000015241"/>
    </source>
</evidence>
<evidence type="ECO:0000313" key="2">
    <source>
        <dbReference type="EMBL" id="EPS99554.1"/>
    </source>
</evidence>